<protein>
    <submittedName>
        <fullName evidence="1">Uncharacterized protein</fullName>
    </submittedName>
</protein>
<reference evidence="1" key="1">
    <citation type="submission" date="2014-09" db="EMBL/GenBank/DDBJ databases">
        <authorList>
            <person name="Magalhaes I.L.F."/>
            <person name="Oliveira U."/>
            <person name="Santos F.R."/>
            <person name="Vidigal T.H.D.A."/>
            <person name="Brescovit A.D."/>
            <person name="Santos A.J."/>
        </authorList>
    </citation>
    <scope>NUCLEOTIDE SEQUENCE</scope>
    <source>
        <tissue evidence="1">Shoot tissue taken approximately 20 cm above the soil surface</tissue>
    </source>
</reference>
<accession>A0A0A9BLP0</accession>
<dbReference type="AlphaFoldDB" id="A0A0A9BLP0"/>
<proteinExistence type="predicted"/>
<dbReference type="EMBL" id="GBRH01235790">
    <property type="protein sequence ID" value="JAD62105.1"/>
    <property type="molecule type" value="Transcribed_RNA"/>
</dbReference>
<name>A0A0A9BLP0_ARUDO</name>
<evidence type="ECO:0000313" key="1">
    <source>
        <dbReference type="EMBL" id="JAD62105.1"/>
    </source>
</evidence>
<organism evidence="1">
    <name type="scientific">Arundo donax</name>
    <name type="common">Giant reed</name>
    <name type="synonym">Donax arundinaceus</name>
    <dbReference type="NCBI Taxonomy" id="35708"/>
    <lineage>
        <taxon>Eukaryota</taxon>
        <taxon>Viridiplantae</taxon>
        <taxon>Streptophyta</taxon>
        <taxon>Embryophyta</taxon>
        <taxon>Tracheophyta</taxon>
        <taxon>Spermatophyta</taxon>
        <taxon>Magnoliopsida</taxon>
        <taxon>Liliopsida</taxon>
        <taxon>Poales</taxon>
        <taxon>Poaceae</taxon>
        <taxon>PACMAD clade</taxon>
        <taxon>Arundinoideae</taxon>
        <taxon>Arundineae</taxon>
        <taxon>Arundo</taxon>
    </lineage>
</organism>
<sequence>MEVEIITSLLFQMCSKTHVNMITRILQKELTT</sequence>
<reference evidence="1" key="2">
    <citation type="journal article" date="2015" name="Data Brief">
        <title>Shoot transcriptome of the giant reed, Arundo donax.</title>
        <authorList>
            <person name="Barrero R.A."/>
            <person name="Guerrero F.D."/>
            <person name="Moolhuijzen P."/>
            <person name="Goolsby J.A."/>
            <person name="Tidwell J."/>
            <person name="Bellgard S.E."/>
            <person name="Bellgard M.I."/>
        </authorList>
    </citation>
    <scope>NUCLEOTIDE SEQUENCE</scope>
    <source>
        <tissue evidence="1">Shoot tissue taken approximately 20 cm above the soil surface</tissue>
    </source>
</reference>